<protein>
    <recommendedName>
        <fullName evidence="5">VPLPA-CTERM protein sorting domain-containing protein</fullName>
    </recommendedName>
</protein>
<feature type="signal peptide" evidence="2">
    <location>
        <begin position="1"/>
        <end position="22"/>
    </location>
</feature>
<dbReference type="RefSeq" id="WP_078717165.1">
    <property type="nucleotide sequence ID" value="NZ_FUYC01000006.1"/>
</dbReference>
<evidence type="ECO:0000256" key="2">
    <source>
        <dbReference type="SAM" id="SignalP"/>
    </source>
</evidence>
<gene>
    <name evidence="3" type="ORF">SAMN02745704_01593</name>
</gene>
<organism evidence="3 4">
    <name type="scientific">Paucidesulfovibrio gracilis DSM 16080</name>
    <dbReference type="NCBI Taxonomy" id="1121449"/>
    <lineage>
        <taxon>Bacteria</taxon>
        <taxon>Pseudomonadati</taxon>
        <taxon>Thermodesulfobacteriota</taxon>
        <taxon>Desulfovibrionia</taxon>
        <taxon>Desulfovibrionales</taxon>
        <taxon>Desulfovibrionaceae</taxon>
        <taxon>Paucidesulfovibrio</taxon>
    </lineage>
</organism>
<keyword evidence="4" id="KW-1185">Reference proteome</keyword>
<dbReference type="OrthoDB" id="9886868at2"/>
<keyword evidence="1" id="KW-1133">Transmembrane helix</keyword>
<sequence>MKNIWGVILFLVMIVGAGPAMAANVTASYGIGSVDAPALEQFLFNKYIDNVTETFDVDHGQVAAGASPWLDLNVGDMVGVGYVDTGTAAHVNGFAATGDRFYSNWNELAGGPGGYQIFFDPAREHKAVGFYLTGFDSSESYTLTLGLTNGTYTVDLGSMVSESVALGDSIYFGFETDTSFVGSFWVNSTDLVGMDNISTMTTPIPGAVWLFGTGLFGLLGYRRLRS</sequence>
<reference evidence="3 4" key="1">
    <citation type="submission" date="2017-02" db="EMBL/GenBank/DDBJ databases">
        <authorList>
            <person name="Peterson S.W."/>
        </authorList>
    </citation>
    <scope>NUCLEOTIDE SEQUENCE [LARGE SCALE GENOMIC DNA]</scope>
    <source>
        <strain evidence="3 4">DSM 16080</strain>
    </source>
</reference>
<dbReference type="AlphaFoldDB" id="A0A1T4X1Y4"/>
<feature type="transmembrane region" description="Helical" evidence="1">
    <location>
        <begin position="204"/>
        <end position="221"/>
    </location>
</feature>
<proteinExistence type="predicted"/>
<dbReference type="STRING" id="1121449.SAMN02745704_01593"/>
<evidence type="ECO:0000313" key="3">
    <source>
        <dbReference type="EMBL" id="SKA83085.1"/>
    </source>
</evidence>
<keyword evidence="2" id="KW-0732">Signal</keyword>
<dbReference type="EMBL" id="FUYC01000006">
    <property type="protein sequence ID" value="SKA83085.1"/>
    <property type="molecule type" value="Genomic_DNA"/>
</dbReference>
<dbReference type="Proteomes" id="UP000190027">
    <property type="component" value="Unassembled WGS sequence"/>
</dbReference>
<name>A0A1T4X1Y4_9BACT</name>
<accession>A0A1T4X1Y4</accession>
<keyword evidence="1" id="KW-0812">Transmembrane</keyword>
<evidence type="ECO:0000256" key="1">
    <source>
        <dbReference type="SAM" id="Phobius"/>
    </source>
</evidence>
<evidence type="ECO:0000313" key="4">
    <source>
        <dbReference type="Proteomes" id="UP000190027"/>
    </source>
</evidence>
<evidence type="ECO:0008006" key="5">
    <source>
        <dbReference type="Google" id="ProtNLM"/>
    </source>
</evidence>
<keyword evidence="1" id="KW-0472">Membrane</keyword>
<feature type="chain" id="PRO_5012436775" description="VPLPA-CTERM protein sorting domain-containing protein" evidence="2">
    <location>
        <begin position="23"/>
        <end position="226"/>
    </location>
</feature>